<dbReference type="AlphaFoldDB" id="A0A9D1L7I2"/>
<protein>
    <recommendedName>
        <fullName evidence="1">Catalase immune-responsive domain-containing protein</fullName>
    </recommendedName>
</protein>
<proteinExistence type="predicted"/>
<dbReference type="SUPFAM" id="SSF56634">
    <property type="entry name" value="Heme-dependent catalase-like"/>
    <property type="match status" value="1"/>
</dbReference>
<sequence>MKEFYQAGRFYRSLSPEEREDLAEAVAENIFFLDEELQEKVVLLLEKADRELGNKVKEKNRR</sequence>
<gene>
    <name evidence="2" type="ORF">IAC50_06730</name>
</gene>
<name>A0A9D1L7I2_9FIRM</name>
<accession>A0A9D1L7I2</accession>
<comment type="caution">
    <text evidence="2">The sequence shown here is derived from an EMBL/GenBank/DDBJ whole genome shotgun (WGS) entry which is preliminary data.</text>
</comment>
<dbReference type="InterPro" id="IPR010582">
    <property type="entry name" value="Catalase_immune_responsive"/>
</dbReference>
<dbReference type="Proteomes" id="UP000824090">
    <property type="component" value="Unassembled WGS sequence"/>
</dbReference>
<dbReference type="Pfam" id="PF06628">
    <property type="entry name" value="Catalase-rel"/>
    <property type="match status" value="1"/>
</dbReference>
<evidence type="ECO:0000313" key="3">
    <source>
        <dbReference type="Proteomes" id="UP000824090"/>
    </source>
</evidence>
<dbReference type="InterPro" id="IPR020835">
    <property type="entry name" value="Catalase_sf"/>
</dbReference>
<dbReference type="Gene3D" id="2.40.180.10">
    <property type="entry name" value="Catalase core domain"/>
    <property type="match status" value="1"/>
</dbReference>
<dbReference type="EMBL" id="DVMP01000124">
    <property type="protein sequence ID" value="HIU26167.1"/>
    <property type="molecule type" value="Genomic_DNA"/>
</dbReference>
<feature type="domain" description="Catalase immune-responsive" evidence="1">
    <location>
        <begin position="3"/>
        <end position="58"/>
    </location>
</feature>
<evidence type="ECO:0000313" key="2">
    <source>
        <dbReference type="EMBL" id="HIU26167.1"/>
    </source>
</evidence>
<organism evidence="2 3">
    <name type="scientific">Candidatus Allocopromorpha excrementigallinarum</name>
    <dbReference type="NCBI Taxonomy" id="2840742"/>
    <lineage>
        <taxon>Bacteria</taxon>
        <taxon>Bacillati</taxon>
        <taxon>Bacillota</taxon>
        <taxon>Clostridia</taxon>
        <taxon>Eubacteriales</taxon>
        <taxon>Eubacteriaceae</taxon>
        <taxon>Eubacteriaceae incertae sedis</taxon>
        <taxon>Candidatus Allocopromorpha</taxon>
    </lineage>
</organism>
<reference evidence="2" key="2">
    <citation type="journal article" date="2021" name="PeerJ">
        <title>Extensive microbial diversity within the chicken gut microbiome revealed by metagenomics and culture.</title>
        <authorList>
            <person name="Gilroy R."/>
            <person name="Ravi A."/>
            <person name="Getino M."/>
            <person name="Pursley I."/>
            <person name="Horton D.L."/>
            <person name="Alikhan N.F."/>
            <person name="Baker D."/>
            <person name="Gharbi K."/>
            <person name="Hall N."/>
            <person name="Watson M."/>
            <person name="Adriaenssens E.M."/>
            <person name="Foster-Nyarko E."/>
            <person name="Jarju S."/>
            <person name="Secka A."/>
            <person name="Antonio M."/>
            <person name="Oren A."/>
            <person name="Chaudhuri R.R."/>
            <person name="La Ragione R."/>
            <person name="Hildebrand F."/>
            <person name="Pallen M.J."/>
        </authorList>
    </citation>
    <scope>NUCLEOTIDE SEQUENCE</scope>
    <source>
        <strain evidence="2">ChiHcec3-6078</strain>
    </source>
</reference>
<evidence type="ECO:0000259" key="1">
    <source>
        <dbReference type="Pfam" id="PF06628"/>
    </source>
</evidence>
<reference evidence="2" key="1">
    <citation type="submission" date="2020-10" db="EMBL/GenBank/DDBJ databases">
        <authorList>
            <person name="Gilroy R."/>
        </authorList>
    </citation>
    <scope>NUCLEOTIDE SEQUENCE</scope>
    <source>
        <strain evidence="2">ChiHcec3-6078</strain>
    </source>
</reference>
<dbReference type="GO" id="GO:0020037">
    <property type="term" value="F:heme binding"/>
    <property type="evidence" value="ECO:0007669"/>
    <property type="project" value="InterPro"/>
</dbReference>